<sequence length="309" mass="33284">MTSSKVTQLKANDYGQYLSLDGVEGYSTHSYQGYQEGHFIQGQVYGPPRSDYYQHYQVDGPPMPSHVYTIGQGSGTGNSIGSTSIGISGSSNGISDVPAMPTVASGWDYPYVPHQGLPPGTSSSLASSTVVMRDGSHLDQVWFPSLNYNRGQDGFPSSGGATFGSSNLVPWPASPLLDPLAAKHATSFDHGFSEQHTGKFSHQLNLADPQNTIHTVTPPSFPHINSLSPPSPYHDAQSTPLVRIGSDGRTYSSVYHLPQNNFTNPSRRRNRPARAIEHNGLLMDEEELLEGLTAPGAKITVLLEGKMDL</sequence>
<dbReference type="EMBL" id="KN819556">
    <property type="protein sequence ID" value="KIJ08781.1"/>
    <property type="molecule type" value="Genomic_DNA"/>
</dbReference>
<dbReference type="HOGENOM" id="CLU_900463_0_0_1"/>
<accession>A0A0C9TNH7</accession>
<reference evidence="1 2" key="1">
    <citation type="submission" date="2014-06" db="EMBL/GenBank/DDBJ databases">
        <authorList>
            <consortium name="DOE Joint Genome Institute"/>
            <person name="Kuo A."/>
            <person name="Kohler A."/>
            <person name="Nagy L.G."/>
            <person name="Floudas D."/>
            <person name="Copeland A."/>
            <person name="Barry K.W."/>
            <person name="Cichocki N."/>
            <person name="Veneault-Fourrey C."/>
            <person name="LaButti K."/>
            <person name="Lindquist E.A."/>
            <person name="Lipzen A."/>
            <person name="Lundell T."/>
            <person name="Morin E."/>
            <person name="Murat C."/>
            <person name="Sun H."/>
            <person name="Tunlid A."/>
            <person name="Henrissat B."/>
            <person name="Grigoriev I.V."/>
            <person name="Hibbett D.S."/>
            <person name="Martin F."/>
            <person name="Nordberg H.P."/>
            <person name="Cantor M.N."/>
            <person name="Hua S.X."/>
        </authorList>
    </citation>
    <scope>NUCLEOTIDE SEQUENCE [LARGE SCALE GENOMIC DNA]</scope>
    <source>
        <strain evidence="1 2">ATCC 200175</strain>
    </source>
</reference>
<reference evidence="2" key="2">
    <citation type="submission" date="2015-01" db="EMBL/GenBank/DDBJ databases">
        <title>Evolutionary Origins and Diversification of the Mycorrhizal Mutualists.</title>
        <authorList>
            <consortium name="DOE Joint Genome Institute"/>
            <consortium name="Mycorrhizal Genomics Consortium"/>
            <person name="Kohler A."/>
            <person name="Kuo A."/>
            <person name="Nagy L.G."/>
            <person name="Floudas D."/>
            <person name="Copeland A."/>
            <person name="Barry K.W."/>
            <person name="Cichocki N."/>
            <person name="Veneault-Fourrey C."/>
            <person name="LaButti K."/>
            <person name="Lindquist E.A."/>
            <person name="Lipzen A."/>
            <person name="Lundell T."/>
            <person name="Morin E."/>
            <person name="Murat C."/>
            <person name="Riley R."/>
            <person name="Ohm R."/>
            <person name="Sun H."/>
            <person name="Tunlid A."/>
            <person name="Henrissat B."/>
            <person name="Grigoriev I.V."/>
            <person name="Hibbett D.S."/>
            <person name="Martin F."/>
        </authorList>
    </citation>
    <scope>NUCLEOTIDE SEQUENCE [LARGE SCALE GENOMIC DNA]</scope>
    <source>
        <strain evidence="2">ATCC 200175</strain>
    </source>
</reference>
<protein>
    <submittedName>
        <fullName evidence="1">Uncharacterized protein</fullName>
    </submittedName>
</protein>
<keyword evidence="2" id="KW-1185">Reference proteome</keyword>
<evidence type="ECO:0000313" key="1">
    <source>
        <dbReference type="EMBL" id="KIJ08781.1"/>
    </source>
</evidence>
<gene>
    <name evidence="1" type="ORF">PAXINDRAFT_18098</name>
</gene>
<dbReference type="AlphaFoldDB" id="A0A0C9TNH7"/>
<organism evidence="1 2">
    <name type="scientific">Paxillus involutus ATCC 200175</name>
    <dbReference type="NCBI Taxonomy" id="664439"/>
    <lineage>
        <taxon>Eukaryota</taxon>
        <taxon>Fungi</taxon>
        <taxon>Dikarya</taxon>
        <taxon>Basidiomycota</taxon>
        <taxon>Agaricomycotina</taxon>
        <taxon>Agaricomycetes</taxon>
        <taxon>Agaricomycetidae</taxon>
        <taxon>Boletales</taxon>
        <taxon>Paxilineae</taxon>
        <taxon>Paxillaceae</taxon>
        <taxon>Paxillus</taxon>
    </lineage>
</organism>
<proteinExistence type="predicted"/>
<evidence type="ECO:0000313" key="2">
    <source>
        <dbReference type="Proteomes" id="UP000053647"/>
    </source>
</evidence>
<dbReference type="Proteomes" id="UP000053647">
    <property type="component" value="Unassembled WGS sequence"/>
</dbReference>
<name>A0A0C9TNH7_PAXIN</name>